<dbReference type="InterPro" id="IPR036779">
    <property type="entry name" value="LysM_dom_sf"/>
</dbReference>
<dbReference type="PROSITE" id="PS51782">
    <property type="entry name" value="LYSM"/>
    <property type="match status" value="1"/>
</dbReference>
<feature type="compositionally biased region" description="Low complexity" evidence="1">
    <location>
        <begin position="208"/>
        <end position="225"/>
    </location>
</feature>
<dbReference type="Gene3D" id="3.10.350.10">
    <property type="entry name" value="LysM domain"/>
    <property type="match status" value="1"/>
</dbReference>
<evidence type="ECO:0000313" key="4">
    <source>
        <dbReference type="Proteomes" id="UP000030760"/>
    </source>
</evidence>
<dbReference type="GO" id="GO:0004222">
    <property type="term" value="F:metalloendopeptidase activity"/>
    <property type="evidence" value="ECO:0007669"/>
    <property type="project" value="TreeGrafter"/>
</dbReference>
<feature type="compositionally biased region" description="Low complexity" evidence="1">
    <location>
        <begin position="165"/>
        <end position="192"/>
    </location>
</feature>
<feature type="region of interest" description="Disordered" evidence="1">
    <location>
        <begin position="1"/>
        <end position="39"/>
    </location>
</feature>
<feature type="domain" description="LysM" evidence="2">
    <location>
        <begin position="115"/>
        <end position="164"/>
    </location>
</feature>
<dbReference type="InterPro" id="IPR018392">
    <property type="entry name" value="LysM"/>
</dbReference>
<dbReference type="Pfam" id="PF01551">
    <property type="entry name" value="Peptidase_M23"/>
    <property type="match status" value="1"/>
</dbReference>
<evidence type="ECO:0000256" key="1">
    <source>
        <dbReference type="SAM" id="MobiDB-lite"/>
    </source>
</evidence>
<dbReference type="CDD" id="cd12797">
    <property type="entry name" value="M23_peptidase"/>
    <property type="match status" value="1"/>
</dbReference>
<evidence type="ECO:0000313" key="3">
    <source>
        <dbReference type="EMBL" id="EMF52195.1"/>
    </source>
</evidence>
<dbReference type="SUPFAM" id="SSF51261">
    <property type="entry name" value="Duplicated hybrid motif"/>
    <property type="match status" value="1"/>
</dbReference>
<dbReference type="FunFam" id="2.70.70.10:FF:000013">
    <property type="entry name" value="Peptidase family M23"/>
    <property type="match status" value="1"/>
</dbReference>
<dbReference type="InterPro" id="IPR011055">
    <property type="entry name" value="Dup_hybrid_motif"/>
</dbReference>
<sequence length="358" mass="36173">MQRARPDISSPHPTAHLVGAGEEFAMPAKGKHRRPKSQRFTRSIAAAGTGGAALALPLVGAAGAQAATPTAAVSGASEKTATIATEQAAAEAGARIEQVEKAAQAERTATKKTAKTYSVKVGDYLAKIADEHDVDGGWKRLYSDNRGAIGSDPSLIHPGLKLSIGGQAASGGTSQSSKPQLSQSSKPAESSPSPKPSAPAKQEAKDTQASTSTSNGQSSSANSSGFSLPIQGATVGTPYKRAGSMWSSGYHTGVDFVAPTGTALKAVGAGTVVSAGWGGAYGNQVVIRLADGYYAQYAHLSSISVSAGQAVSGGQQIGLSGATGNVTGPHLHFEIRTTPSYGSDLDPLAYLRSKGVSV</sequence>
<dbReference type="Proteomes" id="UP000030760">
    <property type="component" value="Unassembled WGS sequence"/>
</dbReference>
<name>M3FH34_9ACTN</name>
<dbReference type="EMBL" id="KB405095">
    <property type="protein sequence ID" value="EMF52195.1"/>
    <property type="molecule type" value="Genomic_DNA"/>
</dbReference>
<dbReference type="InterPro" id="IPR050570">
    <property type="entry name" value="Cell_wall_metabolism_enzyme"/>
</dbReference>
<dbReference type="InterPro" id="IPR016047">
    <property type="entry name" value="M23ase_b-sheet_dom"/>
</dbReference>
<feature type="compositionally biased region" description="Basic residues" evidence="1">
    <location>
        <begin position="29"/>
        <end position="39"/>
    </location>
</feature>
<reference evidence="4" key="1">
    <citation type="journal article" date="2013" name="Genome Announc.">
        <title>Draft Genome Sequence of Streptomyces bottropensis ATCC 25435, a Bottromycin-Producing Actinomycete.</title>
        <authorList>
            <person name="Zhang H."/>
            <person name="Zhou W."/>
            <person name="Zhuang Y."/>
            <person name="Liang X."/>
            <person name="Liu T."/>
        </authorList>
    </citation>
    <scope>NUCLEOTIDE SEQUENCE [LARGE SCALE GENOMIC DNA]</scope>
    <source>
        <strain evidence="4">ATCC 25435</strain>
    </source>
</reference>
<dbReference type="AlphaFoldDB" id="M3FH34"/>
<gene>
    <name evidence="3" type="ORF">SBD_6717</name>
</gene>
<evidence type="ECO:0000259" key="2">
    <source>
        <dbReference type="PROSITE" id="PS51782"/>
    </source>
</evidence>
<dbReference type="Gene3D" id="2.70.70.10">
    <property type="entry name" value="Glucose Permease (Domain IIA)"/>
    <property type="match status" value="1"/>
</dbReference>
<organism evidence="3 4">
    <name type="scientific">Streptomyces bottropensis ATCC 25435</name>
    <dbReference type="NCBI Taxonomy" id="1054862"/>
    <lineage>
        <taxon>Bacteria</taxon>
        <taxon>Bacillati</taxon>
        <taxon>Actinomycetota</taxon>
        <taxon>Actinomycetes</taxon>
        <taxon>Kitasatosporales</taxon>
        <taxon>Streptomycetaceae</taxon>
        <taxon>Streptomyces</taxon>
    </lineage>
</organism>
<protein>
    <submittedName>
        <fullName evidence="3">Peptidase</fullName>
    </submittedName>
</protein>
<proteinExistence type="predicted"/>
<dbReference type="PANTHER" id="PTHR21666">
    <property type="entry name" value="PEPTIDASE-RELATED"/>
    <property type="match status" value="1"/>
</dbReference>
<accession>M3FH34</accession>
<dbReference type="PANTHER" id="PTHR21666:SF270">
    <property type="entry name" value="MUREIN HYDROLASE ACTIVATOR ENVC"/>
    <property type="match status" value="1"/>
</dbReference>
<feature type="region of interest" description="Disordered" evidence="1">
    <location>
        <begin position="160"/>
        <end position="229"/>
    </location>
</feature>